<dbReference type="OrthoDB" id="10294042at2759"/>
<sequence>MTTQTIRTRDGSVMVLIAPPLLSYPPSRSRETAPMLPPPSVGNQRRGDGWPDWTSTPAPAHLIQRNYNADLQLPPSWPPGIEWRPPYGSLTRSQFPPRNPRFDPRCMLWWSQWEIVFAKKVLGLSDADTCNLFRFRWQAMDRSTRYMQPHHVAEIMEILSDGHPWHAHAFGEGDPRPKIEICEEFLNDLRMARECEGVAAPA</sequence>
<accession>A0A8H3GAC9</accession>
<evidence type="ECO:0000313" key="3">
    <source>
        <dbReference type="Proteomes" id="UP000664203"/>
    </source>
</evidence>
<evidence type="ECO:0000256" key="1">
    <source>
        <dbReference type="SAM" id="MobiDB-lite"/>
    </source>
</evidence>
<dbReference type="AlphaFoldDB" id="A0A8H3GAC9"/>
<name>A0A8H3GAC9_9LECA</name>
<proteinExistence type="predicted"/>
<evidence type="ECO:0000313" key="2">
    <source>
        <dbReference type="EMBL" id="CAF9937547.1"/>
    </source>
</evidence>
<organism evidence="2 3">
    <name type="scientific">Alectoria fallacina</name>
    <dbReference type="NCBI Taxonomy" id="1903189"/>
    <lineage>
        <taxon>Eukaryota</taxon>
        <taxon>Fungi</taxon>
        <taxon>Dikarya</taxon>
        <taxon>Ascomycota</taxon>
        <taxon>Pezizomycotina</taxon>
        <taxon>Lecanoromycetes</taxon>
        <taxon>OSLEUM clade</taxon>
        <taxon>Lecanoromycetidae</taxon>
        <taxon>Lecanorales</taxon>
        <taxon>Lecanorineae</taxon>
        <taxon>Parmeliaceae</taxon>
        <taxon>Alectoria</taxon>
    </lineage>
</organism>
<protein>
    <submittedName>
        <fullName evidence="2">Uncharacterized protein</fullName>
    </submittedName>
</protein>
<feature type="region of interest" description="Disordered" evidence="1">
    <location>
        <begin position="26"/>
        <end position="47"/>
    </location>
</feature>
<dbReference type="EMBL" id="CAJPDR010000477">
    <property type="protein sequence ID" value="CAF9937547.1"/>
    <property type="molecule type" value="Genomic_DNA"/>
</dbReference>
<reference evidence="2" key="1">
    <citation type="submission" date="2021-03" db="EMBL/GenBank/DDBJ databases">
        <authorList>
            <person name="Tagirdzhanova G."/>
        </authorList>
    </citation>
    <scope>NUCLEOTIDE SEQUENCE</scope>
</reference>
<keyword evidence="3" id="KW-1185">Reference proteome</keyword>
<gene>
    <name evidence="2" type="ORF">ALECFALPRED_007286</name>
</gene>
<dbReference type="Proteomes" id="UP000664203">
    <property type="component" value="Unassembled WGS sequence"/>
</dbReference>
<comment type="caution">
    <text evidence="2">The sequence shown here is derived from an EMBL/GenBank/DDBJ whole genome shotgun (WGS) entry which is preliminary data.</text>
</comment>